<dbReference type="EMBL" id="CP106856">
    <property type="protein sequence ID" value="UYB34852.1"/>
    <property type="molecule type" value="Genomic_DNA"/>
</dbReference>
<dbReference type="Proteomes" id="UP001063368">
    <property type="component" value="Chromosome"/>
</dbReference>
<evidence type="ECO:0000313" key="2">
    <source>
        <dbReference type="Proteomes" id="UP001063368"/>
    </source>
</evidence>
<sequence length="48" mass="5295">MNAPCTCIRSADPATGRIGVAVYDPFCRQRMHRISGSTLREPSYGSKH</sequence>
<dbReference type="GeneID" id="95608910"/>
<accession>A0ABY6FP78</accession>
<protein>
    <submittedName>
        <fullName evidence="1">Uncharacterized protein</fullName>
    </submittedName>
</protein>
<evidence type="ECO:0000313" key="1">
    <source>
        <dbReference type="EMBL" id="UYB34852.1"/>
    </source>
</evidence>
<gene>
    <name evidence="1" type="ORF">N9A08_09295</name>
</gene>
<proteinExistence type="predicted"/>
<keyword evidence="2" id="KW-1185">Reference proteome</keyword>
<name>A0ABY6FP78_9MICC</name>
<dbReference type="RefSeq" id="WP_176697574.1">
    <property type="nucleotide sequence ID" value="NZ_BAAAKG010000002.1"/>
</dbReference>
<organism evidence="1 2">
    <name type="scientific">Arthrobacter koreensis</name>
    <dbReference type="NCBI Taxonomy" id="199136"/>
    <lineage>
        <taxon>Bacteria</taxon>
        <taxon>Bacillati</taxon>
        <taxon>Actinomycetota</taxon>
        <taxon>Actinomycetes</taxon>
        <taxon>Micrococcales</taxon>
        <taxon>Micrococcaceae</taxon>
        <taxon>Arthrobacter</taxon>
    </lineage>
</organism>
<reference evidence="1" key="1">
    <citation type="submission" date="2022-09" db="EMBL/GenBank/DDBJ databases">
        <authorList>
            <person name="Li D."/>
            <person name="Cheng J."/>
            <person name="Li Y."/>
        </authorList>
    </citation>
    <scope>NUCLEOTIDE SEQUENCE</scope>
    <source>
        <strain evidence="1">DL</strain>
    </source>
</reference>